<gene>
    <name evidence="7" type="ORF">H8S54_00220</name>
</gene>
<dbReference type="EMBL" id="JACOOT010000002">
    <property type="protein sequence ID" value="MBC5649586.1"/>
    <property type="molecule type" value="Genomic_DNA"/>
</dbReference>
<evidence type="ECO:0000256" key="3">
    <source>
        <dbReference type="ARBA" id="ARBA00022989"/>
    </source>
</evidence>
<dbReference type="GO" id="GO:0140359">
    <property type="term" value="F:ABC-type transporter activity"/>
    <property type="evidence" value="ECO:0007669"/>
    <property type="project" value="InterPro"/>
</dbReference>
<evidence type="ECO:0000259" key="6">
    <source>
        <dbReference type="Pfam" id="PF12698"/>
    </source>
</evidence>
<feature type="transmembrane region" description="Helical" evidence="5">
    <location>
        <begin position="264"/>
        <end position="284"/>
    </location>
</feature>
<dbReference type="InterPro" id="IPR013525">
    <property type="entry name" value="ABC2_TM"/>
</dbReference>
<feature type="transmembrane region" description="Helical" evidence="5">
    <location>
        <begin position="296"/>
        <end position="314"/>
    </location>
</feature>
<sequence>MTVFKCYMKILRQNIGLVIMYLAIFFSVAIVMQFAAGKSEDSLFETASIDLGVVNEDGGTLAQGLVDYLSGIHHVMLMDNNPEQLQENLFYRNVEYILQIPADFYETCMVNGESLKVTKVPGSYSSFYVDQQISSYLNTIQTYLAAGFSQEKAIQAVKEETHEPVTKLTFDSGTSDTSPYTYYFRYIPYLFLGALCYTMGYILMAFKKGDIQKRMEASAISVRRQSVEGLLATGMIGVILWLIGFLGVTFMYGSRFWQSGLCVYYILNTFTMLIVALSLSYLIGMFITNSNLLSGVANLVSLAMCFLCGVFVPMDVMDKSVLKFAQFLPVYWYEQVNEILSRHHTLSPEFLGQVLIGIGIQLLFAAAFISLILVVSRYRKEG</sequence>
<comment type="caution">
    <text evidence="7">The sequence shown here is derived from an EMBL/GenBank/DDBJ whole genome shotgun (WGS) entry which is preliminary data.</text>
</comment>
<accession>A0A8I0A947</accession>
<keyword evidence="4 5" id="KW-0472">Membrane</keyword>
<feature type="domain" description="ABC-2 type transporter transmembrane" evidence="6">
    <location>
        <begin position="19"/>
        <end position="373"/>
    </location>
</feature>
<evidence type="ECO:0000313" key="8">
    <source>
        <dbReference type="Proteomes" id="UP000652847"/>
    </source>
</evidence>
<reference evidence="7 8" key="1">
    <citation type="submission" date="2020-08" db="EMBL/GenBank/DDBJ databases">
        <title>Genome public.</title>
        <authorList>
            <person name="Liu C."/>
            <person name="Sun Q."/>
        </authorList>
    </citation>
    <scope>NUCLEOTIDE SEQUENCE [LARGE SCALE GENOMIC DNA]</scope>
    <source>
        <strain evidence="7 8">BX17</strain>
    </source>
</reference>
<dbReference type="PANTHER" id="PTHR43027:SF1">
    <property type="entry name" value="DOXORUBICIN RESISTANCE ABC TRANSPORTER PERMEASE PROTEIN DRRC-RELATED"/>
    <property type="match status" value="1"/>
</dbReference>
<keyword evidence="3 5" id="KW-1133">Transmembrane helix</keyword>
<keyword evidence="8" id="KW-1185">Reference proteome</keyword>
<proteinExistence type="predicted"/>
<dbReference type="PANTHER" id="PTHR43027">
    <property type="entry name" value="DOXORUBICIN RESISTANCE ABC TRANSPORTER PERMEASE PROTEIN DRRC-RELATED"/>
    <property type="match status" value="1"/>
</dbReference>
<feature type="transmembrane region" description="Helical" evidence="5">
    <location>
        <begin position="186"/>
        <end position="206"/>
    </location>
</feature>
<dbReference type="AlphaFoldDB" id="A0A8I0A947"/>
<dbReference type="Proteomes" id="UP000652847">
    <property type="component" value="Unassembled WGS sequence"/>
</dbReference>
<keyword evidence="2 5" id="KW-0812">Transmembrane</keyword>
<evidence type="ECO:0000256" key="4">
    <source>
        <dbReference type="ARBA" id="ARBA00023136"/>
    </source>
</evidence>
<dbReference type="Pfam" id="PF12698">
    <property type="entry name" value="ABC2_membrane_3"/>
    <property type="match status" value="1"/>
</dbReference>
<organism evidence="7 8">
    <name type="scientific">Blautia segnis</name>
    <dbReference type="NCBI Taxonomy" id="2763030"/>
    <lineage>
        <taxon>Bacteria</taxon>
        <taxon>Bacillati</taxon>
        <taxon>Bacillota</taxon>
        <taxon>Clostridia</taxon>
        <taxon>Lachnospirales</taxon>
        <taxon>Lachnospiraceae</taxon>
        <taxon>Blautia</taxon>
    </lineage>
</organism>
<evidence type="ECO:0000313" key="7">
    <source>
        <dbReference type="EMBL" id="MBC5649586.1"/>
    </source>
</evidence>
<evidence type="ECO:0000256" key="5">
    <source>
        <dbReference type="SAM" id="Phobius"/>
    </source>
</evidence>
<evidence type="ECO:0000256" key="2">
    <source>
        <dbReference type="ARBA" id="ARBA00022692"/>
    </source>
</evidence>
<dbReference type="InterPro" id="IPR052902">
    <property type="entry name" value="ABC-2_transporter"/>
</dbReference>
<dbReference type="RefSeq" id="WP_173768035.1">
    <property type="nucleotide sequence ID" value="NZ_JACOOT010000002.1"/>
</dbReference>
<dbReference type="GO" id="GO:0016020">
    <property type="term" value="C:membrane"/>
    <property type="evidence" value="ECO:0007669"/>
    <property type="project" value="UniProtKB-SubCell"/>
</dbReference>
<feature type="transmembrane region" description="Helical" evidence="5">
    <location>
        <begin position="227"/>
        <end position="252"/>
    </location>
</feature>
<evidence type="ECO:0000256" key="1">
    <source>
        <dbReference type="ARBA" id="ARBA00004141"/>
    </source>
</evidence>
<feature type="transmembrane region" description="Helical" evidence="5">
    <location>
        <begin position="15"/>
        <end position="36"/>
    </location>
</feature>
<comment type="subcellular location">
    <subcellularLocation>
        <location evidence="1">Membrane</location>
        <topology evidence="1">Multi-pass membrane protein</topology>
    </subcellularLocation>
</comment>
<protein>
    <submittedName>
        <fullName evidence="7">ABC transporter permease</fullName>
    </submittedName>
</protein>
<name>A0A8I0A947_9FIRM</name>
<dbReference type="Gene3D" id="3.40.1710.10">
    <property type="entry name" value="abc type-2 transporter like domain"/>
    <property type="match status" value="1"/>
</dbReference>
<feature type="transmembrane region" description="Helical" evidence="5">
    <location>
        <begin position="350"/>
        <end position="375"/>
    </location>
</feature>